<evidence type="ECO:0000313" key="2">
    <source>
        <dbReference type="Proteomes" id="UP000014174"/>
    </source>
</evidence>
<keyword evidence="2" id="KW-1185">Reference proteome</keyword>
<dbReference type="Gene3D" id="2.130.10.10">
    <property type="entry name" value="YVTN repeat-like/Quinoprotein amine dehydrogenase"/>
    <property type="match status" value="1"/>
</dbReference>
<protein>
    <submittedName>
        <fullName evidence="1">Uncharacterized protein</fullName>
    </submittedName>
</protein>
<dbReference type="STRING" id="1150600.ADIARSV_0450"/>
<dbReference type="RefSeq" id="WP_016193699.1">
    <property type="nucleotide sequence ID" value="NZ_AQPN01000018.1"/>
</dbReference>
<dbReference type="OrthoDB" id="9790815at2"/>
<dbReference type="InterPro" id="IPR019405">
    <property type="entry name" value="Lactonase_7-beta_prop"/>
</dbReference>
<dbReference type="InterPro" id="IPR011045">
    <property type="entry name" value="N2O_reductase_N"/>
</dbReference>
<dbReference type="Proteomes" id="UP000014174">
    <property type="component" value="Unassembled WGS sequence"/>
</dbReference>
<dbReference type="eggNOG" id="COG2706">
    <property type="taxonomic scope" value="Bacteria"/>
</dbReference>
<dbReference type="PATRIC" id="fig|1150600.3.peg.441"/>
<name>R9GXW3_9SPHI</name>
<accession>R9GXW3</accession>
<dbReference type="InterPro" id="IPR015943">
    <property type="entry name" value="WD40/YVTN_repeat-like_dom_sf"/>
</dbReference>
<dbReference type="SUPFAM" id="SSF50974">
    <property type="entry name" value="Nitrous oxide reductase, N-terminal domain"/>
    <property type="match status" value="1"/>
</dbReference>
<dbReference type="Pfam" id="PF10282">
    <property type="entry name" value="Lactonase"/>
    <property type="match status" value="1"/>
</dbReference>
<sequence length="114" mass="12359">MPIAISPDHKTLYASLRSNPYAVSSFAIDPHTGKLELINTVPLADNMANILTDLTGHYLFGASYFGNKISVNAIRSCGLIDSTPLEVIPTGKNAHAILTDLLIGICLFQIWVMM</sequence>
<dbReference type="AlphaFoldDB" id="R9GXW3"/>
<gene>
    <name evidence="1" type="ORF">ADIARSV_0450</name>
</gene>
<reference evidence="1 2" key="1">
    <citation type="journal article" date="2013" name="Genome Announc.">
        <title>Draft Genome Sequence of Arcticibacter svalbardensis Strain MN12-7T, a Member of the Family Sphingobacteriaceae Isolated from an Arctic Soil Sample.</title>
        <authorList>
            <person name="Shivaji S."/>
            <person name="Ara S."/>
            <person name="Prasad S."/>
            <person name="Manasa B.P."/>
            <person name="Begum Z."/>
            <person name="Singh A."/>
            <person name="Kumar Pinnaka A."/>
        </authorList>
    </citation>
    <scope>NUCLEOTIDE SEQUENCE [LARGE SCALE GENOMIC DNA]</scope>
    <source>
        <strain evidence="1 2">MN12-7</strain>
    </source>
</reference>
<dbReference type="EMBL" id="AQPN01000018">
    <property type="protein sequence ID" value="EOR96345.1"/>
    <property type="molecule type" value="Genomic_DNA"/>
</dbReference>
<comment type="caution">
    <text evidence="1">The sequence shown here is derived from an EMBL/GenBank/DDBJ whole genome shotgun (WGS) entry which is preliminary data.</text>
</comment>
<evidence type="ECO:0000313" key="1">
    <source>
        <dbReference type="EMBL" id="EOR96345.1"/>
    </source>
</evidence>
<organism evidence="1 2">
    <name type="scientific">Arcticibacter svalbardensis MN12-7</name>
    <dbReference type="NCBI Taxonomy" id="1150600"/>
    <lineage>
        <taxon>Bacteria</taxon>
        <taxon>Pseudomonadati</taxon>
        <taxon>Bacteroidota</taxon>
        <taxon>Sphingobacteriia</taxon>
        <taxon>Sphingobacteriales</taxon>
        <taxon>Sphingobacteriaceae</taxon>
        <taxon>Arcticibacter</taxon>
    </lineage>
</organism>
<proteinExistence type="predicted"/>